<dbReference type="GO" id="GO:0016798">
    <property type="term" value="F:hydrolase activity, acting on glycosyl bonds"/>
    <property type="evidence" value="ECO:0007669"/>
    <property type="project" value="UniProtKB-KW"/>
</dbReference>
<dbReference type="Pfam" id="PF10438">
    <property type="entry name" value="Cyc-maltodext_C"/>
    <property type="match status" value="1"/>
</dbReference>
<dbReference type="InterPro" id="IPR013783">
    <property type="entry name" value="Ig-like_fold"/>
</dbReference>
<dbReference type="GO" id="GO:0016829">
    <property type="term" value="F:lyase activity"/>
    <property type="evidence" value="ECO:0007669"/>
    <property type="project" value="UniProtKB-KW"/>
</dbReference>
<dbReference type="InterPro" id="IPR006047">
    <property type="entry name" value="GH13_cat_dom"/>
</dbReference>
<gene>
    <name evidence="5" type="ORF">DXB65_02805</name>
</gene>
<dbReference type="Gene3D" id="2.60.40.10">
    <property type="entry name" value="Immunoglobulins"/>
    <property type="match status" value="1"/>
</dbReference>
<evidence type="ECO:0000259" key="4">
    <source>
        <dbReference type="SMART" id="SM00642"/>
    </source>
</evidence>
<dbReference type="RefSeq" id="WP_117723276.1">
    <property type="nucleotide sequence ID" value="NZ_QSUL01000002.1"/>
</dbReference>
<dbReference type="AlphaFoldDB" id="A0A3E5BNR6"/>
<dbReference type="InterPro" id="IPR013780">
    <property type="entry name" value="Glyco_hydro_b"/>
</dbReference>
<evidence type="ECO:0000313" key="6">
    <source>
        <dbReference type="Proteomes" id="UP000260983"/>
    </source>
</evidence>
<dbReference type="Gene3D" id="2.60.40.1180">
    <property type="entry name" value="Golgi alpha-mannosidase II"/>
    <property type="match status" value="1"/>
</dbReference>
<organism evidence="5 6">
    <name type="scientific">Bacteroides oleiciplenus</name>
    <dbReference type="NCBI Taxonomy" id="626931"/>
    <lineage>
        <taxon>Bacteria</taxon>
        <taxon>Pseudomonadati</taxon>
        <taxon>Bacteroidota</taxon>
        <taxon>Bacteroidia</taxon>
        <taxon>Bacteroidales</taxon>
        <taxon>Bacteroidaceae</taxon>
        <taxon>Bacteroides</taxon>
    </lineage>
</organism>
<keyword evidence="5" id="KW-0456">Lyase</keyword>
<proteinExistence type="predicted"/>
<dbReference type="GO" id="GO:0005975">
    <property type="term" value="P:carbohydrate metabolic process"/>
    <property type="evidence" value="ECO:0007669"/>
    <property type="project" value="InterPro"/>
</dbReference>
<evidence type="ECO:0000256" key="3">
    <source>
        <dbReference type="SAM" id="SignalP"/>
    </source>
</evidence>
<dbReference type="SMART" id="SM00642">
    <property type="entry name" value="Aamy"/>
    <property type="match status" value="1"/>
</dbReference>
<dbReference type="Gene3D" id="3.20.20.80">
    <property type="entry name" value="Glycosidases"/>
    <property type="match status" value="1"/>
</dbReference>
<keyword evidence="3" id="KW-0732">Signal</keyword>
<dbReference type="SUPFAM" id="SSF51011">
    <property type="entry name" value="Glycosyl hydrolase domain"/>
    <property type="match status" value="1"/>
</dbReference>
<dbReference type="PANTHER" id="PTHR10357:SF210">
    <property type="entry name" value="MALTODEXTRIN GLUCOSIDASE"/>
    <property type="match status" value="1"/>
</dbReference>
<dbReference type="EMBL" id="QSUL01000002">
    <property type="protein sequence ID" value="RGN39282.1"/>
    <property type="molecule type" value="Genomic_DNA"/>
</dbReference>
<name>A0A3E5BNR6_9BACE</name>
<accession>A0A3E5BNR6</accession>
<keyword evidence="1" id="KW-0378">Hydrolase</keyword>
<dbReference type="InterPro" id="IPR014756">
    <property type="entry name" value="Ig_E-set"/>
</dbReference>
<evidence type="ECO:0000256" key="1">
    <source>
        <dbReference type="ARBA" id="ARBA00022801"/>
    </source>
</evidence>
<dbReference type="InterPro" id="IPR019492">
    <property type="entry name" value="Cyclo-malto-dextrinase_C"/>
</dbReference>
<dbReference type="Pfam" id="PF00128">
    <property type="entry name" value="Alpha-amylase"/>
    <property type="match status" value="1"/>
</dbReference>
<feature type="chain" id="PRO_5017643922" evidence="3">
    <location>
        <begin position="20"/>
        <end position="619"/>
    </location>
</feature>
<dbReference type="SUPFAM" id="SSF81296">
    <property type="entry name" value="E set domains"/>
    <property type="match status" value="1"/>
</dbReference>
<dbReference type="PANTHER" id="PTHR10357">
    <property type="entry name" value="ALPHA-AMYLASE FAMILY MEMBER"/>
    <property type="match status" value="1"/>
</dbReference>
<dbReference type="SUPFAM" id="SSF51445">
    <property type="entry name" value="(Trans)glycosidases"/>
    <property type="match status" value="1"/>
</dbReference>
<feature type="domain" description="Glycosyl hydrolase family 13 catalytic" evidence="4">
    <location>
        <begin position="129"/>
        <end position="529"/>
    </location>
</feature>
<dbReference type="InterPro" id="IPR017853">
    <property type="entry name" value="GH"/>
</dbReference>
<evidence type="ECO:0000256" key="2">
    <source>
        <dbReference type="ARBA" id="ARBA00023295"/>
    </source>
</evidence>
<dbReference type="Pfam" id="PF09087">
    <property type="entry name" value="Cyc-maltodext_N"/>
    <property type="match status" value="1"/>
</dbReference>
<dbReference type="Proteomes" id="UP000260983">
    <property type="component" value="Unassembled WGS sequence"/>
</dbReference>
<dbReference type="CDD" id="cd11340">
    <property type="entry name" value="AmyAc_bac_CMD_like_3"/>
    <property type="match status" value="1"/>
</dbReference>
<dbReference type="InterPro" id="IPR015171">
    <property type="entry name" value="Cyc-maltodext_N"/>
</dbReference>
<keyword evidence="2" id="KW-0326">Glycosidase</keyword>
<reference evidence="5 6" key="1">
    <citation type="submission" date="2018-08" db="EMBL/GenBank/DDBJ databases">
        <title>A genome reference for cultivated species of the human gut microbiota.</title>
        <authorList>
            <person name="Zou Y."/>
            <person name="Xue W."/>
            <person name="Luo G."/>
        </authorList>
    </citation>
    <scope>NUCLEOTIDE SEQUENCE [LARGE SCALE GENOMIC DNA]</scope>
    <source>
        <strain evidence="5 6">OM05-15BH</strain>
    </source>
</reference>
<feature type="signal peptide" evidence="3">
    <location>
        <begin position="1"/>
        <end position="19"/>
    </location>
</feature>
<sequence length="619" mass="71016">MKRKLVLTFFAILYVASLAFPTNIGKIEPGNWWTGMKDSKLELLVYGKDLNGTSVTIEAEDVEVVAVENADSPDYLFVTLNIGKDQKAGKIKLSFKKGKFSQKISYELKERSKNSAIRKGFDQSDVFYLLMPDRFANGDISNDAAANTLEGADRNNPNGRHGGDIAGMISKLDYLQTLGITTIWPTPLWESNHVKNTYHGYACTDFYNIDPRYGNNLLYKQFADECHKRGLKLVMDVVPNHCSISHPWIQNLPLKDWIHPAPKTPGRTLAISAWNDPYVSEKDFLLNKDGWFSPLMPDLNQNNEKVLRYLVQNTIWWIEYAGLDGLRVDTYPYCEREQIAKWTKAIMDEYPYLNIVGEVWQPQVSSVAYWQKDARNYDGYNSYLPCVMDFPLMDAMQDAFAMHNPNRGRHLNKLYASLAQDYLYAHPDNVLIFADNHDTERFMTSIGKDLELYKSAMGFLLTTRGIPQLYYGTEIGMNSDIEGIYKSNANRKEMNGGWEGDSRSVFVREGRTADESTVYDYVRTLLTWRKQTPVVQYGKLKHFKPQDGIYVYFRYDDSACVMVAVNANDTDKVLDTQRFNEMLSSWHSGLNVETGETYGQLDKISLRRKSTQIIELRNH</sequence>
<evidence type="ECO:0000313" key="5">
    <source>
        <dbReference type="EMBL" id="RGN39282.1"/>
    </source>
</evidence>
<comment type="caution">
    <text evidence="5">The sequence shown here is derived from an EMBL/GenBank/DDBJ whole genome shotgun (WGS) entry which is preliminary data.</text>
</comment>
<protein>
    <submittedName>
        <fullName evidence="5">Alpha-amlyase</fullName>
    </submittedName>
</protein>